<keyword evidence="6" id="KW-1185">Reference proteome</keyword>
<reference evidence="5 6" key="1">
    <citation type="submission" date="2016-10" db="EMBL/GenBank/DDBJ databases">
        <authorList>
            <person name="de Groot N.N."/>
        </authorList>
    </citation>
    <scope>NUCLEOTIDE SEQUENCE [LARGE SCALE GENOMIC DNA]</scope>
    <source>
        <strain evidence="5 6">AA1</strain>
    </source>
</reference>
<accession>A0A1G5EJK7</accession>
<dbReference type="InterPro" id="IPR056798">
    <property type="entry name" value="ADH_Fe_C"/>
</dbReference>
<dbReference type="CDD" id="cd08179">
    <property type="entry name" value="NADPH_BDH"/>
    <property type="match status" value="1"/>
</dbReference>
<dbReference type="PANTHER" id="PTHR11496">
    <property type="entry name" value="ALCOHOL DEHYDROGENASE"/>
    <property type="match status" value="1"/>
</dbReference>
<dbReference type="Gene3D" id="3.40.50.1970">
    <property type="match status" value="1"/>
</dbReference>
<dbReference type="RefSeq" id="WP_092210498.1">
    <property type="nucleotide sequence ID" value="NZ_FMUX01000006.1"/>
</dbReference>
<dbReference type="InterPro" id="IPR039697">
    <property type="entry name" value="Alcohol_dehydrogenase_Fe"/>
</dbReference>
<protein>
    <submittedName>
        <fullName evidence="5">Uncharacterized protein</fullName>
    </submittedName>
</protein>
<dbReference type="FunFam" id="3.40.50.1970:FF:000003">
    <property type="entry name" value="Alcohol dehydrogenase, iron-containing"/>
    <property type="match status" value="1"/>
</dbReference>
<dbReference type="PROSITE" id="PS00060">
    <property type="entry name" value="ADH_IRON_2"/>
    <property type="match status" value="1"/>
</dbReference>
<evidence type="ECO:0000259" key="3">
    <source>
        <dbReference type="Pfam" id="PF00465"/>
    </source>
</evidence>
<dbReference type="STRING" id="419481.SAMN05216233_10657"/>
<dbReference type="Pfam" id="PF25137">
    <property type="entry name" value="ADH_Fe_C"/>
    <property type="match status" value="1"/>
</dbReference>
<name>A0A1G5EJK7_9BACT</name>
<sequence length="383" mass="40711">MTTFIVPKDIFHGLGSLENLKNLEGTKAVIVTGGSSVRKNGALEKTRTFLTEAGITPAVFSGVEADPSIETVLKGAAFFTEEQPDIIVGLGGCSAIDAAKAMWVYYEYPDSKLEELAAPFGVKKMRNKATFVAIPSTSGTGTEITGLSVITDTDKGVKYPLVSHELTPDVAIIDGELCASMPKSVTANTGLDALSHGVEAYVSNIADRYNDPLAKESINLVFKNLARAVAEPGDLETRQAMHDASCLAGMAFTNVWLGIVHAMSHQVGGTFGVAHGCGNAILMPNVIRFNAKVTDKYGDLAALLGKSTAEEFAREVAGLTASVGVAGSFKECGIDEEKWNAKLDSMTEHALKDPCTLFNPRKPTFDEIKAIYQACYDGTAIVF</sequence>
<evidence type="ECO:0000259" key="4">
    <source>
        <dbReference type="Pfam" id="PF25137"/>
    </source>
</evidence>
<dbReference type="PROSITE" id="PS00913">
    <property type="entry name" value="ADH_IRON_1"/>
    <property type="match status" value="1"/>
</dbReference>
<feature type="domain" description="Fe-containing alcohol dehydrogenase-like C-terminal" evidence="4">
    <location>
        <begin position="186"/>
        <end position="375"/>
    </location>
</feature>
<evidence type="ECO:0000256" key="1">
    <source>
        <dbReference type="ARBA" id="ARBA00007358"/>
    </source>
</evidence>
<dbReference type="SUPFAM" id="SSF56796">
    <property type="entry name" value="Dehydroquinate synthase-like"/>
    <property type="match status" value="1"/>
</dbReference>
<organism evidence="5 6">
    <name type="scientific">Desulfoluna spongiiphila</name>
    <dbReference type="NCBI Taxonomy" id="419481"/>
    <lineage>
        <taxon>Bacteria</taxon>
        <taxon>Pseudomonadati</taxon>
        <taxon>Thermodesulfobacteriota</taxon>
        <taxon>Desulfobacteria</taxon>
        <taxon>Desulfobacterales</taxon>
        <taxon>Desulfolunaceae</taxon>
        <taxon>Desulfoluna</taxon>
    </lineage>
</organism>
<dbReference type="InterPro" id="IPR034802">
    <property type="entry name" value="NADPH_BDH"/>
</dbReference>
<dbReference type="GO" id="GO:0046872">
    <property type="term" value="F:metal ion binding"/>
    <property type="evidence" value="ECO:0007669"/>
    <property type="project" value="InterPro"/>
</dbReference>
<gene>
    <name evidence="5" type="ORF">SAMN05216233_10657</name>
</gene>
<dbReference type="EMBL" id="FMUX01000006">
    <property type="protein sequence ID" value="SCY27146.1"/>
    <property type="molecule type" value="Genomic_DNA"/>
</dbReference>
<dbReference type="Proteomes" id="UP000198870">
    <property type="component" value="Unassembled WGS sequence"/>
</dbReference>
<dbReference type="PANTHER" id="PTHR11496:SF83">
    <property type="entry name" value="HYDROXYACID-OXOACID TRANSHYDROGENASE, MITOCHONDRIAL"/>
    <property type="match status" value="1"/>
</dbReference>
<comment type="similarity">
    <text evidence="1">Belongs to the iron-containing alcohol dehydrogenase family.</text>
</comment>
<dbReference type="InterPro" id="IPR018211">
    <property type="entry name" value="ADH_Fe_CS"/>
</dbReference>
<feature type="domain" description="Alcohol dehydrogenase iron-type/glycerol dehydrogenase GldA" evidence="3">
    <location>
        <begin position="7"/>
        <end position="174"/>
    </location>
</feature>
<evidence type="ECO:0000313" key="5">
    <source>
        <dbReference type="EMBL" id="SCY27146.1"/>
    </source>
</evidence>
<dbReference type="Pfam" id="PF00465">
    <property type="entry name" value="Fe-ADH"/>
    <property type="match status" value="1"/>
</dbReference>
<dbReference type="Gene3D" id="1.20.1090.10">
    <property type="entry name" value="Dehydroquinate synthase-like - alpha domain"/>
    <property type="match status" value="1"/>
</dbReference>
<dbReference type="GO" id="GO:0004022">
    <property type="term" value="F:alcohol dehydrogenase (NAD+) activity"/>
    <property type="evidence" value="ECO:0007669"/>
    <property type="project" value="TreeGrafter"/>
</dbReference>
<dbReference type="InterPro" id="IPR001670">
    <property type="entry name" value="ADH_Fe/GldA"/>
</dbReference>
<dbReference type="AlphaFoldDB" id="A0A1G5EJK7"/>
<evidence type="ECO:0000313" key="6">
    <source>
        <dbReference type="Proteomes" id="UP000198870"/>
    </source>
</evidence>
<proteinExistence type="inferred from homology"/>
<keyword evidence="2" id="KW-0560">Oxidoreductase</keyword>
<dbReference type="FunFam" id="1.20.1090.10:FF:000001">
    <property type="entry name" value="Aldehyde-alcohol dehydrogenase"/>
    <property type="match status" value="1"/>
</dbReference>
<dbReference type="OrthoDB" id="9778433at2"/>
<evidence type="ECO:0000256" key="2">
    <source>
        <dbReference type="ARBA" id="ARBA00023002"/>
    </source>
</evidence>